<dbReference type="GO" id="GO:0015833">
    <property type="term" value="P:peptide transport"/>
    <property type="evidence" value="ECO:0007669"/>
    <property type="project" value="TreeGrafter"/>
</dbReference>
<dbReference type="STRING" id="1817864.A2Z21_05980"/>
<evidence type="ECO:0000256" key="2">
    <source>
        <dbReference type="ARBA" id="ARBA00022448"/>
    </source>
</evidence>
<name>A0A1F5V1V0_FRAXR</name>
<evidence type="ECO:0000256" key="1">
    <source>
        <dbReference type="ARBA" id="ARBA00005695"/>
    </source>
</evidence>
<dbReference type="PIRSF" id="PIRSF002741">
    <property type="entry name" value="MppA"/>
    <property type="match status" value="1"/>
</dbReference>
<dbReference type="Proteomes" id="UP000179157">
    <property type="component" value="Unassembled WGS sequence"/>
</dbReference>
<dbReference type="EMBL" id="MFGX01000013">
    <property type="protein sequence ID" value="OGF57386.1"/>
    <property type="molecule type" value="Genomic_DNA"/>
</dbReference>
<dbReference type="InterPro" id="IPR000914">
    <property type="entry name" value="SBP_5_dom"/>
</dbReference>
<dbReference type="AlphaFoldDB" id="A0A1F5V1V0"/>
<dbReference type="Pfam" id="PF00496">
    <property type="entry name" value="SBP_bac_5"/>
    <property type="match status" value="1"/>
</dbReference>
<keyword evidence="3" id="KW-0732">Signal</keyword>
<evidence type="ECO:0000313" key="5">
    <source>
        <dbReference type="EMBL" id="OGF57386.1"/>
    </source>
</evidence>
<evidence type="ECO:0000259" key="4">
    <source>
        <dbReference type="Pfam" id="PF00496"/>
    </source>
</evidence>
<dbReference type="InterPro" id="IPR030678">
    <property type="entry name" value="Peptide/Ni-bd"/>
</dbReference>
<dbReference type="GO" id="GO:0042597">
    <property type="term" value="C:periplasmic space"/>
    <property type="evidence" value="ECO:0007669"/>
    <property type="project" value="UniProtKB-ARBA"/>
</dbReference>
<proteinExistence type="inferred from homology"/>
<dbReference type="Gene3D" id="3.40.190.10">
    <property type="entry name" value="Periplasmic binding protein-like II"/>
    <property type="match status" value="1"/>
</dbReference>
<dbReference type="GO" id="GO:1904680">
    <property type="term" value="F:peptide transmembrane transporter activity"/>
    <property type="evidence" value="ECO:0007669"/>
    <property type="project" value="TreeGrafter"/>
</dbReference>
<comment type="similarity">
    <text evidence="1">Belongs to the bacterial solute-binding protein 5 family.</text>
</comment>
<feature type="domain" description="Solute-binding protein family 5" evidence="4">
    <location>
        <begin position="94"/>
        <end position="511"/>
    </location>
</feature>
<comment type="caution">
    <text evidence="5">The sequence shown here is derived from an EMBL/GenBank/DDBJ whole genome shotgun (WGS) entry which is preliminary data.</text>
</comment>
<dbReference type="SUPFAM" id="SSF53850">
    <property type="entry name" value="Periplasmic binding protein-like II"/>
    <property type="match status" value="1"/>
</dbReference>
<dbReference type="PANTHER" id="PTHR30290">
    <property type="entry name" value="PERIPLASMIC BINDING COMPONENT OF ABC TRANSPORTER"/>
    <property type="match status" value="1"/>
</dbReference>
<gene>
    <name evidence="5" type="ORF">A2Z21_05980</name>
</gene>
<evidence type="ECO:0000256" key="3">
    <source>
        <dbReference type="ARBA" id="ARBA00022729"/>
    </source>
</evidence>
<dbReference type="InterPro" id="IPR039424">
    <property type="entry name" value="SBP_5"/>
</dbReference>
<sequence length="603" mass="65701">MKRVLQLPAVSLLLVGVLLASGFVSSPASRAQNLPSSAKIVGAPLIETPGRPGGELRDASASVPRSLNPYVEFSDLALLLQAHLVEVNPLTLAVEPALAESFATSEDNTKLTITLREGLRWSDGELLTMDDILFTFVDVLQDEELLRSLQEFGVDISPPPFQVVPVDERTFRFDFSAPVADQALGDLTGIATVLPKHKLAGTVTKLNPNAAPDAFARAWGLLSTTADQIAGLGPFRVKEIQKTGIPFISERATAIVLERNPYYWKVDSAGTQLPYVDRFTRSFVATSADAVARLKSGQIDLLGGVTVANAVGLADQPGLQLVVYGPVPTITLLSFNQDSADPDLKTLFRDARFRQAVAYTLDRPTLLQGVPERAPFFAPRESFVHPISPFFNEAATAKFEFDLGKAKALLDAIGLRDTNGDGVREFSSGKRVAFELITNDNNPVRVEAGKLMQVNLQQIGIEADYRPIPFDEVVQRLDIEGQEPDYQAVIIGFGVGGSLITPGYLQDLFGSQGDVHIQRFSDAQGEDLPATQRRIDEILANPGSTPEERTGRLNELQQILSEDLSLIPLWSERAITAIRPQVKNAQVINHFGLASFLEVLWKE</sequence>
<dbReference type="Gene3D" id="3.10.105.10">
    <property type="entry name" value="Dipeptide-binding Protein, Domain 3"/>
    <property type="match status" value="1"/>
</dbReference>
<keyword evidence="2" id="KW-0813">Transport</keyword>
<evidence type="ECO:0000313" key="6">
    <source>
        <dbReference type="Proteomes" id="UP000179157"/>
    </source>
</evidence>
<reference evidence="5 6" key="1">
    <citation type="journal article" date="2016" name="Nat. Commun.">
        <title>Thousands of microbial genomes shed light on interconnected biogeochemical processes in an aquifer system.</title>
        <authorList>
            <person name="Anantharaman K."/>
            <person name="Brown C.T."/>
            <person name="Hug L.A."/>
            <person name="Sharon I."/>
            <person name="Castelle C.J."/>
            <person name="Probst A.J."/>
            <person name="Thomas B.C."/>
            <person name="Singh A."/>
            <person name="Wilkins M.J."/>
            <person name="Karaoz U."/>
            <person name="Brodie E.L."/>
            <person name="Williams K.H."/>
            <person name="Hubbard S.S."/>
            <person name="Banfield J.F."/>
        </authorList>
    </citation>
    <scope>NUCLEOTIDE SEQUENCE [LARGE SCALE GENOMIC DNA]</scope>
    <source>
        <strain evidence="6">RBG_16_55_9</strain>
    </source>
</reference>
<dbReference type="GO" id="GO:0043190">
    <property type="term" value="C:ATP-binding cassette (ABC) transporter complex"/>
    <property type="evidence" value="ECO:0007669"/>
    <property type="project" value="InterPro"/>
</dbReference>
<accession>A0A1F5V1V0</accession>
<organism evidence="5 6">
    <name type="scientific">Fraserbacteria sp. (strain RBG_16_55_9)</name>
    <dbReference type="NCBI Taxonomy" id="1817864"/>
    <lineage>
        <taxon>Bacteria</taxon>
        <taxon>Candidatus Fraseribacteriota</taxon>
    </lineage>
</organism>
<protein>
    <recommendedName>
        <fullName evidence="4">Solute-binding protein family 5 domain-containing protein</fullName>
    </recommendedName>
</protein>
<dbReference type="PANTHER" id="PTHR30290:SF9">
    <property type="entry name" value="OLIGOPEPTIDE-BINDING PROTEIN APPA"/>
    <property type="match status" value="1"/>
</dbReference>